<evidence type="ECO:0000313" key="4">
    <source>
        <dbReference type="Proteomes" id="UP000095230"/>
    </source>
</evidence>
<dbReference type="PANTHER" id="PTHR32182:SF19">
    <property type="entry name" value="HOMOLOGY WITH RECF PROTEIN"/>
    <property type="match status" value="1"/>
</dbReference>
<dbReference type="GO" id="GO:0006302">
    <property type="term" value="P:double-strand break repair"/>
    <property type="evidence" value="ECO:0007669"/>
    <property type="project" value="InterPro"/>
</dbReference>
<name>A0A1E5IP86_SHECO</name>
<dbReference type="GO" id="GO:0000731">
    <property type="term" value="P:DNA synthesis involved in DNA repair"/>
    <property type="evidence" value="ECO:0007669"/>
    <property type="project" value="TreeGrafter"/>
</dbReference>
<evidence type="ECO:0000259" key="2">
    <source>
        <dbReference type="Pfam" id="PF13476"/>
    </source>
</evidence>
<protein>
    <recommendedName>
        <fullName evidence="2">Rad50/SbcC-type AAA domain-containing protein</fullName>
    </recommendedName>
</protein>
<organism evidence="3 4">
    <name type="scientific">Shewanella colwelliana</name>
    <name type="common">Alteromonas colwelliana</name>
    <dbReference type="NCBI Taxonomy" id="23"/>
    <lineage>
        <taxon>Bacteria</taxon>
        <taxon>Pseudomonadati</taxon>
        <taxon>Pseudomonadota</taxon>
        <taxon>Gammaproteobacteria</taxon>
        <taxon>Alteromonadales</taxon>
        <taxon>Shewanellaceae</taxon>
        <taxon>Shewanella</taxon>
    </lineage>
</organism>
<reference evidence="3 4" key="1">
    <citation type="submission" date="2016-07" db="EMBL/GenBank/DDBJ databases">
        <title>Whole-genome of two Shewanella species isolated from a digestive organ of sea cucumber Apostichopus japonicus Selenka 1867.</title>
        <authorList>
            <person name="Hong H.-H."/>
            <person name="Choi H."/>
            <person name="Cheon S."/>
            <person name="Oh J.-S."/>
            <person name="Lee H.-G."/>
            <person name="Park C."/>
        </authorList>
    </citation>
    <scope>NUCLEOTIDE SEQUENCE [LARGE SCALE GENOMIC DNA]</scope>
    <source>
        <strain evidence="3 4">CSB03KR</strain>
    </source>
</reference>
<dbReference type="Pfam" id="PF13476">
    <property type="entry name" value="AAA_23"/>
    <property type="match status" value="1"/>
</dbReference>
<sequence>MNKWRIDRLKINGFKVFSSFEDQYKNDLIIYDGPNGFGKTSLFDAKQLLFRGQLPRIAARLKPVTPNKHSFKTNLYRHNDHQGDICIVAELIKGDQSLCIMRKADAEDMKAKNNKPSDFSIFKLYQLSDFNDWSTAKEVKDEATFWRQHLGDNFQKNFDVLNYLQQDSKALIIPDGCCEETTRTKQIEHLINLDELNARLNNLIKMKDAQKKAWKQESEVHSSLKSEIERLKQQLSVPGKVIQYSRLTTSDSVPVWDSETPLTAQRLADYPNHIASVNLIKTLVNQSDEIALRDRNRKKSAFLNTDEFALAVRLANHFEKLKPLRDLREQRKPLLQAIAVTKKNATDLKEVDLPPLKKTLSNDYDDFSTLVKQKSQFQTYQNTIGDAKTKILEVRNKLIKSIRNNESSCSLCGFDYDDHQLLIDAINVRTQQIETELDQNGKKLSELVRKINLTLHEISLKLQPQLEKVDAEFNLKLLEELETHEHQANRLLKIAERVRQLNILLPKEYAETIEKQNEQIESVRQQIQRSFEQENDTVTEKALALYYGAFKSPEDLKLITSETIEDKLSYIGNEFNNLISRAHQSKLKAFNKSNARLQVISEIESKLKNTEQKLNLARNTYINQTLGEIELLFHIYTGRLLQNMQSGLGIFLVRADGTQKDTPLQFKTARGNEHDAALSMSSGQISALALALFLALNKKYAKTAFVFIDDPTQCMDEINIASLSDLLRVELRDRQVIMSTHEQDIANYLIYRYSKAGLSNQKINLLEKHRAKSMG</sequence>
<evidence type="ECO:0000313" key="3">
    <source>
        <dbReference type="EMBL" id="OEG72329.1"/>
    </source>
</evidence>
<dbReference type="InterPro" id="IPR038729">
    <property type="entry name" value="Rad50/SbcC_AAA"/>
</dbReference>
<keyword evidence="1" id="KW-0175">Coiled coil</keyword>
<comment type="caution">
    <text evidence="3">The sequence shown here is derived from an EMBL/GenBank/DDBJ whole genome shotgun (WGS) entry which is preliminary data.</text>
</comment>
<dbReference type="InterPro" id="IPR027417">
    <property type="entry name" value="P-loop_NTPase"/>
</dbReference>
<gene>
    <name evidence="3" type="ORF">BEL05_04960</name>
</gene>
<dbReference type="STRING" id="23.BEL05_04960"/>
<accession>A0A1E5IP86</accession>
<proteinExistence type="predicted"/>
<dbReference type="RefSeq" id="WP_069672140.1">
    <property type="nucleotide sequence ID" value="NZ_MCBT01000048.1"/>
</dbReference>
<feature type="domain" description="Rad50/SbcC-type AAA" evidence="2">
    <location>
        <begin position="8"/>
        <end position="234"/>
    </location>
</feature>
<feature type="coiled-coil region" evidence="1">
    <location>
        <begin position="478"/>
        <end position="533"/>
    </location>
</feature>
<dbReference type="SUPFAM" id="SSF52540">
    <property type="entry name" value="P-loop containing nucleoside triphosphate hydrolases"/>
    <property type="match status" value="1"/>
</dbReference>
<dbReference type="PANTHER" id="PTHR32182">
    <property type="entry name" value="DNA REPLICATION AND REPAIR PROTEIN RECF"/>
    <property type="match status" value="1"/>
</dbReference>
<dbReference type="OrthoDB" id="7029750at2"/>
<dbReference type="EMBL" id="MCBT01000048">
    <property type="protein sequence ID" value="OEG72329.1"/>
    <property type="molecule type" value="Genomic_DNA"/>
</dbReference>
<dbReference type="AlphaFoldDB" id="A0A1E5IP86"/>
<dbReference type="GO" id="GO:0016887">
    <property type="term" value="F:ATP hydrolysis activity"/>
    <property type="evidence" value="ECO:0007669"/>
    <property type="project" value="InterPro"/>
</dbReference>
<dbReference type="Gene3D" id="3.40.50.300">
    <property type="entry name" value="P-loop containing nucleotide triphosphate hydrolases"/>
    <property type="match status" value="2"/>
</dbReference>
<evidence type="ECO:0000256" key="1">
    <source>
        <dbReference type="SAM" id="Coils"/>
    </source>
</evidence>
<dbReference type="Proteomes" id="UP000095230">
    <property type="component" value="Unassembled WGS sequence"/>
</dbReference>